<reference evidence="2" key="1">
    <citation type="submission" date="2022-10" db="EMBL/GenBank/DDBJ databases">
        <title>Culturing micro-colonial fungi from biological soil crusts in the Mojave desert and describing Neophaeococcomyces mojavensis, and introducing the new genera and species Taxawa tesnikishii.</title>
        <authorList>
            <person name="Kurbessoian T."/>
            <person name="Stajich J.E."/>
        </authorList>
    </citation>
    <scope>NUCLEOTIDE SEQUENCE</scope>
    <source>
        <strain evidence="2">TK_41</strain>
    </source>
</reference>
<feature type="compositionally biased region" description="Polar residues" evidence="1">
    <location>
        <begin position="35"/>
        <end position="51"/>
    </location>
</feature>
<feature type="compositionally biased region" description="Basic and acidic residues" evidence="1">
    <location>
        <begin position="122"/>
        <end position="131"/>
    </location>
</feature>
<keyword evidence="3" id="KW-1185">Reference proteome</keyword>
<evidence type="ECO:0000313" key="3">
    <source>
        <dbReference type="Proteomes" id="UP001172673"/>
    </source>
</evidence>
<dbReference type="Pfam" id="PF12223">
    <property type="entry name" value="DUF3602"/>
    <property type="match status" value="1"/>
</dbReference>
<name>A0AA38X4F0_9EURO</name>
<protein>
    <submittedName>
        <fullName evidence="2">Uncharacterized protein</fullName>
    </submittedName>
</protein>
<evidence type="ECO:0000313" key="2">
    <source>
        <dbReference type="EMBL" id="KAJ9606455.1"/>
    </source>
</evidence>
<comment type="caution">
    <text evidence="2">The sequence shown here is derived from an EMBL/GenBank/DDBJ whole genome shotgun (WGS) entry which is preliminary data.</text>
</comment>
<evidence type="ECO:0000256" key="1">
    <source>
        <dbReference type="SAM" id="MobiDB-lite"/>
    </source>
</evidence>
<proteinExistence type="predicted"/>
<accession>A0AA38X4F0</accession>
<dbReference type="AlphaFoldDB" id="A0AA38X4F0"/>
<feature type="region of interest" description="Disordered" evidence="1">
    <location>
        <begin position="28"/>
        <end position="63"/>
    </location>
</feature>
<dbReference type="InterPro" id="IPR022024">
    <property type="entry name" value="DUF3602"/>
</dbReference>
<dbReference type="Proteomes" id="UP001172673">
    <property type="component" value="Unassembled WGS sequence"/>
</dbReference>
<sequence>MHTKDKPTYIHFGVGGAGNCMNAASHELRRPSWEGDSQSPTPVEAANTNTAGRRYSTGIGGTGNISFAKKVEARQGEGQDDDLARLLHDRSAHGIVLAEGGHHVGIGGFANRYHPTNEEDQEARHNNETMRRQSLAGVAARKASMANVVPSSKSGEAGRQGSIASMRDFVLGMGRRGSKP</sequence>
<feature type="region of interest" description="Disordered" evidence="1">
    <location>
        <begin position="118"/>
        <end position="180"/>
    </location>
</feature>
<organism evidence="2 3">
    <name type="scientific">Cladophialophora chaetospira</name>
    <dbReference type="NCBI Taxonomy" id="386627"/>
    <lineage>
        <taxon>Eukaryota</taxon>
        <taxon>Fungi</taxon>
        <taxon>Dikarya</taxon>
        <taxon>Ascomycota</taxon>
        <taxon>Pezizomycotina</taxon>
        <taxon>Eurotiomycetes</taxon>
        <taxon>Chaetothyriomycetidae</taxon>
        <taxon>Chaetothyriales</taxon>
        <taxon>Herpotrichiellaceae</taxon>
        <taxon>Cladophialophora</taxon>
    </lineage>
</organism>
<dbReference type="EMBL" id="JAPDRK010000014">
    <property type="protein sequence ID" value="KAJ9606455.1"/>
    <property type="molecule type" value="Genomic_DNA"/>
</dbReference>
<gene>
    <name evidence="2" type="ORF">H2200_009416</name>
</gene>